<dbReference type="AlphaFoldDB" id="A0A834IEG4"/>
<dbReference type="PANTHER" id="PTHR22683:SF41">
    <property type="entry name" value="DNA TRANSLOCASE FTSK"/>
    <property type="match status" value="1"/>
</dbReference>
<reference evidence="9" key="1">
    <citation type="submission" date="2020-08" db="EMBL/GenBank/DDBJ databases">
        <title>Genome sequencing and assembly of the red palm weevil Rhynchophorus ferrugineus.</title>
        <authorList>
            <person name="Dias G.B."/>
            <person name="Bergman C.M."/>
            <person name="Manee M."/>
        </authorList>
    </citation>
    <scope>NUCLEOTIDE SEQUENCE</scope>
    <source>
        <strain evidence="9">AA-2017</strain>
        <tissue evidence="9">Whole larva</tissue>
    </source>
</reference>
<evidence type="ECO:0000259" key="8">
    <source>
        <dbReference type="Pfam" id="PF13491"/>
    </source>
</evidence>
<dbReference type="Proteomes" id="UP000625711">
    <property type="component" value="Unassembled WGS sequence"/>
</dbReference>
<evidence type="ECO:0000256" key="3">
    <source>
        <dbReference type="ARBA" id="ARBA00022692"/>
    </source>
</evidence>
<feature type="transmembrane region" description="Helical" evidence="7">
    <location>
        <begin position="67"/>
        <end position="87"/>
    </location>
</feature>
<organism evidence="9 10">
    <name type="scientific">Rhynchophorus ferrugineus</name>
    <name type="common">Red palm weevil</name>
    <name type="synonym">Curculio ferrugineus</name>
    <dbReference type="NCBI Taxonomy" id="354439"/>
    <lineage>
        <taxon>Eukaryota</taxon>
        <taxon>Metazoa</taxon>
        <taxon>Ecdysozoa</taxon>
        <taxon>Arthropoda</taxon>
        <taxon>Hexapoda</taxon>
        <taxon>Insecta</taxon>
        <taxon>Pterygota</taxon>
        <taxon>Neoptera</taxon>
        <taxon>Endopterygota</taxon>
        <taxon>Coleoptera</taxon>
        <taxon>Polyphaga</taxon>
        <taxon>Cucujiformia</taxon>
        <taxon>Curculionidae</taxon>
        <taxon>Dryophthorinae</taxon>
        <taxon>Rhynchophorus</taxon>
    </lineage>
</organism>
<comment type="subcellular location">
    <subcellularLocation>
        <location evidence="1">Cell membrane</location>
        <topology evidence="1">Multi-pass membrane protein</topology>
    </subcellularLocation>
</comment>
<feature type="domain" description="DNA translocase FtsK 4TM region" evidence="8">
    <location>
        <begin position="13"/>
        <end position="173"/>
    </location>
</feature>
<evidence type="ECO:0000256" key="1">
    <source>
        <dbReference type="ARBA" id="ARBA00004651"/>
    </source>
</evidence>
<evidence type="ECO:0000256" key="7">
    <source>
        <dbReference type="SAM" id="Phobius"/>
    </source>
</evidence>
<feature type="region of interest" description="Disordered" evidence="6">
    <location>
        <begin position="300"/>
        <end position="324"/>
    </location>
</feature>
<comment type="caution">
    <text evidence="9">The sequence shown here is derived from an EMBL/GenBank/DDBJ whole genome shotgun (WGS) entry which is preliminary data.</text>
</comment>
<dbReference type="PANTHER" id="PTHR22683">
    <property type="entry name" value="SPORULATION PROTEIN RELATED"/>
    <property type="match status" value="1"/>
</dbReference>
<evidence type="ECO:0000256" key="4">
    <source>
        <dbReference type="ARBA" id="ARBA00022989"/>
    </source>
</evidence>
<evidence type="ECO:0000256" key="5">
    <source>
        <dbReference type="ARBA" id="ARBA00023136"/>
    </source>
</evidence>
<feature type="transmembrane region" description="Helical" evidence="7">
    <location>
        <begin position="12"/>
        <end position="35"/>
    </location>
</feature>
<keyword evidence="3 7" id="KW-0812">Transmembrane</keyword>
<keyword evidence="4 7" id="KW-1133">Transmembrane helix</keyword>
<dbReference type="EMBL" id="JAACXV010006063">
    <property type="protein sequence ID" value="KAF7276565.1"/>
    <property type="molecule type" value="Genomic_DNA"/>
</dbReference>
<dbReference type="InterPro" id="IPR025199">
    <property type="entry name" value="FtsK_4TM"/>
</dbReference>
<name>A0A834IEG4_RHYFE</name>
<evidence type="ECO:0000256" key="2">
    <source>
        <dbReference type="ARBA" id="ARBA00022475"/>
    </source>
</evidence>
<accession>A0A834IEG4</accession>
<sequence length="324" mass="36801">MSAVSGHYAQRVLSTIFLVSLGIYLFLATVTYTPFDPGWMHVSSDTQQVSNASGVAGAWVADMLYGLFGWAALLLPLFLVIEAIQVWWSRSYLTRPFRYAAQFFIILTTASLFYLLWQVPNDTLMNASGGIVGYEVAQSLESVLTHIGAIIFLFVFWLALWTLAFKIEWHKTGQLVRKIPDYLQDLFYRNVPPEAEDFDLSLGQQNHKLKPSMNNAQTSHALEDEVQEHTAKFDLYDELPEADQKIQEKILEETSKDDELRKLEEKIVTQPNRNSQTEKVTQTIVGSGEVWRAVEEKPMLQESVEKQNSTVSNSVNDQASIRPE</sequence>
<keyword evidence="5 7" id="KW-0472">Membrane</keyword>
<feature type="non-terminal residue" evidence="9">
    <location>
        <position position="324"/>
    </location>
</feature>
<evidence type="ECO:0000313" key="10">
    <source>
        <dbReference type="Proteomes" id="UP000625711"/>
    </source>
</evidence>
<protein>
    <recommendedName>
        <fullName evidence="8">DNA translocase FtsK 4TM region domain-containing protein</fullName>
    </recommendedName>
</protein>
<dbReference type="GO" id="GO:0005886">
    <property type="term" value="C:plasma membrane"/>
    <property type="evidence" value="ECO:0007669"/>
    <property type="project" value="UniProtKB-SubCell"/>
</dbReference>
<keyword evidence="2" id="KW-1003">Cell membrane</keyword>
<feature type="transmembrane region" description="Helical" evidence="7">
    <location>
        <begin position="99"/>
        <end position="117"/>
    </location>
</feature>
<evidence type="ECO:0000256" key="6">
    <source>
        <dbReference type="SAM" id="MobiDB-lite"/>
    </source>
</evidence>
<dbReference type="OrthoDB" id="6742454at2759"/>
<proteinExistence type="predicted"/>
<keyword evidence="10" id="KW-1185">Reference proteome</keyword>
<feature type="compositionally biased region" description="Polar residues" evidence="6">
    <location>
        <begin position="306"/>
        <end position="324"/>
    </location>
</feature>
<gene>
    <name evidence="9" type="ORF">GWI33_010077</name>
</gene>
<dbReference type="Pfam" id="PF13491">
    <property type="entry name" value="FtsK_4TM"/>
    <property type="match status" value="1"/>
</dbReference>
<evidence type="ECO:0000313" key="9">
    <source>
        <dbReference type="EMBL" id="KAF7276565.1"/>
    </source>
</evidence>
<feature type="transmembrane region" description="Helical" evidence="7">
    <location>
        <begin position="143"/>
        <end position="165"/>
    </location>
</feature>
<dbReference type="InterPro" id="IPR050206">
    <property type="entry name" value="FtsK/SpoIIIE/SftA"/>
</dbReference>